<dbReference type="Pfam" id="PF01833">
    <property type="entry name" value="TIG"/>
    <property type="match status" value="2"/>
</dbReference>
<organism evidence="3 4">
    <name type="scientific">Hymenobacter jeongseonensis</name>
    <dbReference type="NCBI Taxonomy" id="2791027"/>
    <lineage>
        <taxon>Bacteria</taxon>
        <taxon>Pseudomonadati</taxon>
        <taxon>Bacteroidota</taxon>
        <taxon>Cytophagia</taxon>
        <taxon>Cytophagales</taxon>
        <taxon>Hymenobacteraceae</taxon>
        <taxon>Hymenobacter</taxon>
    </lineage>
</organism>
<accession>A0ABS0IG27</accession>
<keyword evidence="4" id="KW-1185">Reference proteome</keyword>
<evidence type="ECO:0000313" key="3">
    <source>
        <dbReference type="EMBL" id="MBF9237309.1"/>
    </source>
</evidence>
<proteinExistence type="predicted"/>
<evidence type="ECO:0000259" key="2">
    <source>
        <dbReference type="SMART" id="SM00429"/>
    </source>
</evidence>
<feature type="signal peptide" evidence="1">
    <location>
        <begin position="1"/>
        <end position="26"/>
    </location>
</feature>
<feature type="chain" id="PRO_5046308226" evidence="1">
    <location>
        <begin position="27"/>
        <end position="848"/>
    </location>
</feature>
<dbReference type="InterPro" id="IPR014756">
    <property type="entry name" value="Ig_E-set"/>
</dbReference>
<feature type="domain" description="IPT/TIG" evidence="2">
    <location>
        <begin position="520"/>
        <end position="602"/>
    </location>
</feature>
<evidence type="ECO:0000313" key="4">
    <source>
        <dbReference type="Proteomes" id="UP000597617"/>
    </source>
</evidence>
<dbReference type="InterPro" id="IPR002909">
    <property type="entry name" value="IPT_dom"/>
</dbReference>
<reference evidence="3 4" key="1">
    <citation type="submission" date="2020-11" db="EMBL/GenBank/DDBJ databases">
        <authorList>
            <person name="Kim M.K."/>
        </authorList>
    </citation>
    <scope>NUCLEOTIDE SEQUENCE [LARGE SCALE GENOMIC DNA]</scope>
    <source>
        <strain evidence="3 4">BT683</strain>
    </source>
</reference>
<name>A0ABS0IG27_9BACT</name>
<keyword evidence="1" id="KW-0732">Signal</keyword>
<dbReference type="NCBIfam" id="TIGR04183">
    <property type="entry name" value="Por_Secre_tail"/>
    <property type="match status" value="1"/>
</dbReference>
<dbReference type="CDD" id="cd00102">
    <property type="entry name" value="IPT"/>
    <property type="match status" value="2"/>
</dbReference>
<gene>
    <name evidence="3" type="ORF">I2I05_07855</name>
</gene>
<sequence length="848" mass="84549">MKHFFTTRLLACLVALLMLWPAAIQAQNITQTDFTGVIVPQFVSGGNNSTSNPGTRLPYVFRATLTNLTASTTYRYFVTASIATDLTGTGGAGVILSLTPGTDAASTVYATSSTGSLGTEGSYASFTTDAAGTYTGWFGYVNSGNARFSTPGNVLFPMITLATDAAPATIVARRALDLGATVVLFGNAATGNGTMVNGASSATPKNLVFTYDNTTGAGRPLSGGLVESVGVTTGTTGGTATSGTYNTTNGAYNLVIPNALSTGVRRVEERSVVTGSVLNCNTDADGTWPSGANTANPTGGITPILLTATDTPLNAGCSTAPAATVTATPATLNAFTAVVGTPSATQTVTVGGSTLTADVVVTAPTGYEVSLSATTDFAASVTIAQAAGTAASTPVYVRLTGTTVGAFAGNVTVASTGATTANVAVVGTVTAVATPTPTITSFTPATGPVGTSVTVTGTNFTGATGATLNGTAVTNFMVMSATSVMFDVPAGATSGTIVVTTPGGTATSTASFTVTAPVVTPVISALSPNAQVAGGPDVTLTITGTGFTPSSTVNFNGVSYTQTSSTATTLVVTIPASALTTAGSYTVSVSNAGATSTAFTFIVSNPSTAGAFENFETGVKGGYAADTVFLTSGNWNFSNSLIGSSFADKFNGLKSARIRTGGFIAMYFDKPNGAGVVTINAALYGADAAATFALEMSADGGTTYTVVPGAPAALTATLTPYTFTVNQTGAVRFRISHSVTATTGAAAPRIIIDDLIITDFTATATNASKAMPGLTVSPNPATDRITVALPKAGAATVALRDLTGRLVVAPAALAADQQMLLPARLAAGVYLLEVRQGAVTAVRRVQKN</sequence>
<dbReference type="InterPro" id="IPR026444">
    <property type="entry name" value="Secre_tail"/>
</dbReference>
<dbReference type="SMART" id="SM00429">
    <property type="entry name" value="IPT"/>
    <property type="match status" value="2"/>
</dbReference>
<dbReference type="EMBL" id="JADQDQ010000003">
    <property type="protein sequence ID" value="MBF9237309.1"/>
    <property type="molecule type" value="Genomic_DNA"/>
</dbReference>
<protein>
    <submittedName>
        <fullName evidence="3">T9SS type A sorting domain-containing protein</fullName>
    </submittedName>
</protein>
<feature type="domain" description="IPT/TIG" evidence="2">
    <location>
        <begin position="436"/>
        <end position="515"/>
    </location>
</feature>
<dbReference type="RefSeq" id="WP_196281684.1">
    <property type="nucleotide sequence ID" value="NZ_JADQDQ010000003.1"/>
</dbReference>
<dbReference type="Gene3D" id="2.60.40.10">
    <property type="entry name" value="Immunoglobulins"/>
    <property type="match status" value="2"/>
</dbReference>
<evidence type="ECO:0000256" key="1">
    <source>
        <dbReference type="SAM" id="SignalP"/>
    </source>
</evidence>
<dbReference type="InterPro" id="IPR013783">
    <property type="entry name" value="Ig-like_fold"/>
</dbReference>
<dbReference type="SUPFAM" id="SSF81296">
    <property type="entry name" value="E set domains"/>
    <property type="match status" value="2"/>
</dbReference>
<dbReference type="Proteomes" id="UP000597617">
    <property type="component" value="Unassembled WGS sequence"/>
</dbReference>
<comment type="caution">
    <text evidence="3">The sequence shown here is derived from an EMBL/GenBank/DDBJ whole genome shotgun (WGS) entry which is preliminary data.</text>
</comment>